<evidence type="ECO:0000259" key="1">
    <source>
        <dbReference type="PROSITE" id="PS50404"/>
    </source>
</evidence>
<dbReference type="SFLD" id="SFLDG01151">
    <property type="entry name" value="Main.2:_Nu-like"/>
    <property type="match status" value="1"/>
</dbReference>
<dbReference type="SUPFAM" id="SSF47616">
    <property type="entry name" value="GST C-terminal domain-like"/>
    <property type="match status" value="1"/>
</dbReference>
<organism evidence="3 4">
    <name type="scientific">Novosphingobium olei</name>
    <dbReference type="NCBI Taxonomy" id="2728851"/>
    <lineage>
        <taxon>Bacteria</taxon>
        <taxon>Pseudomonadati</taxon>
        <taxon>Pseudomonadota</taxon>
        <taxon>Alphaproteobacteria</taxon>
        <taxon>Sphingomonadales</taxon>
        <taxon>Sphingomonadaceae</taxon>
        <taxon>Novosphingobium</taxon>
    </lineage>
</organism>
<dbReference type="AlphaFoldDB" id="A0A7Y0BSQ6"/>
<dbReference type="RefSeq" id="WP_169494462.1">
    <property type="nucleotide sequence ID" value="NZ_JABBGM010000008.1"/>
</dbReference>
<evidence type="ECO:0000259" key="2">
    <source>
        <dbReference type="PROSITE" id="PS50405"/>
    </source>
</evidence>
<evidence type="ECO:0000313" key="4">
    <source>
        <dbReference type="Proteomes" id="UP000583556"/>
    </source>
</evidence>
<dbReference type="PANTHER" id="PTHR44051:SF19">
    <property type="entry name" value="DISULFIDE-BOND OXIDOREDUCTASE YFCG"/>
    <property type="match status" value="1"/>
</dbReference>
<gene>
    <name evidence="3" type="ORF">HHL27_16370</name>
</gene>
<dbReference type="CDD" id="cd03048">
    <property type="entry name" value="GST_N_Ure2p_like"/>
    <property type="match status" value="1"/>
</dbReference>
<dbReference type="InterPro" id="IPR036249">
    <property type="entry name" value="Thioredoxin-like_sf"/>
</dbReference>
<accession>A0A7Y0BSQ6</accession>
<dbReference type="SFLD" id="SFLDS00019">
    <property type="entry name" value="Glutathione_Transferase_(cytos"/>
    <property type="match status" value="1"/>
</dbReference>
<dbReference type="Gene3D" id="3.40.30.10">
    <property type="entry name" value="Glutaredoxin"/>
    <property type="match status" value="1"/>
</dbReference>
<reference evidence="3 4" key="1">
    <citation type="submission" date="2020-04" db="EMBL/GenBank/DDBJ databases">
        <title>Novosphingobium sp. TW-4 isolated from soil.</title>
        <authorList>
            <person name="Dahal R.H."/>
            <person name="Chaudhary D.K."/>
        </authorList>
    </citation>
    <scope>NUCLEOTIDE SEQUENCE [LARGE SCALE GENOMIC DNA]</scope>
    <source>
        <strain evidence="3 4">TW-4</strain>
    </source>
</reference>
<dbReference type="EMBL" id="JABBGM010000008">
    <property type="protein sequence ID" value="NML95251.1"/>
    <property type="molecule type" value="Genomic_DNA"/>
</dbReference>
<dbReference type="InterPro" id="IPR036282">
    <property type="entry name" value="Glutathione-S-Trfase_C_sf"/>
</dbReference>
<comment type="caution">
    <text evidence="3">The sequence shown here is derived from an EMBL/GenBank/DDBJ whole genome shotgun (WGS) entry which is preliminary data.</text>
</comment>
<evidence type="ECO:0000313" key="3">
    <source>
        <dbReference type="EMBL" id="NML95251.1"/>
    </source>
</evidence>
<dbReference type="InterPro" id="IPR040079">
    <property type="entry name" value="Glutathione_S-Trfase"/>
</dbReference>
<dbReference type="InterPro" id="IPR010987">
    <property type="entry name" value="Glutathione-S-Trfase_C-like"/>
</dbReference>
<protein>
    <submittedName>
        <fullName evidence="3">Thiol:disulfide oxidoreductase</fullName>
    </submittedName>
</protein>
<dbReference type="Proteomes" id="UP000583556">
    <property type="component" value="Unassembled WGS sequence"/>
</dbReference>
<dbReference type="InterPro" id="IPR004045">
    <property type="entry name" value="Glutathione_S-Trfase_N"/>
</dbReference>
<keyword evidence="4" id="KW-1185">Reference proteome</keyword>
<dbReference type="SFLD" id="SFLDG00358">
    <property type="entry name" value="Main_(cytGST)"/>
    <property type="match status" value="1"/>
</dbReference>
<dbReference type="PROSITE" id="PS50405">
    <property type="entry name" value="GST_CTER"/>
    <property type="match status" value="1"/>
</dbReference>
<dbReference type="Gene3D" id="1.20.1050.10">
    <property type="match status" value="1"/>
</dbReference>
<proteinExistence type="predicted"/>
<dbReference type="Pfam" id="PF13409">
    <property type="entry name" value="GST_N_2"/>
    <property type="match status" value="1"/>
</dbReference>
<sequence>MIELYTAPTPNGWKVSILLEECGLPYRTHWVDIGKGEQFAPDFLAISPNNRIPAIVDTAPADGGAPVPVFETAAILVYLAEKAGQFLPTDLRGRKEVLEWLSWQVAGLGPMLGQHGHFALYAPERLPYPTERYRRETLRLYGVLDRRLEGRDHIAADQYTIADMACWPWIRTWKAQGIPLEEFPNVRRWYDTLKQRDGLRRGVALGAERVRRNPQDDAQAARTLFGIAGKGLA</sequence>
<dbReference type="SUPFAM" id="SSF52833">
    <property type="entry name" value="Thioredoxin-like"/>
    <property type="match status" value="1"/>
</dbReference>
<dbReference type="FunFam" id="3.40.30.10:FF:000046">
    <property type="entry name" value="GSH-dependent disulfide bond oxidoreductase"/>
    <property type="match status" value="1"/>
</dbReference>
<dbReference type="InterPro" id="IPR004046">
    <property type="entry name" value="GST_C"/>
</dbReference>
<name>A0A7Y0BSQ6_9SPHN</name>
<feature type="domain" description="GST N-terminal" evidence="1">
    <location>
        <begin position="1"/>
        <end position="87"/>
    </location>
</feature>
<dbReference type="Pfam" id="PF00043">
    <property type="entry name" value="GST_C"/>
    <property type="match status" value="1"/>
</dbReference>
<dbReference type="PROSITE" id="PS50404">
    <property type="entry name" value="GST_NTER"/>
    <property type="match status" value="1"/>
</dbReference>
<dbReference type="PANTHER" id="PTHR44051">
    <property type="entry name" value="GLUTATHIONE S-TRANSFERASE-RELATED"/>
    <property type="match status" value="1"/>
</dbReference>
<feature type="domain" description="GST C-terminal" evidence="2">
    <location>
        <begin position="90"/>
        <end position="220"/>
    </location>
</feature>